<keyword evidence="9 11" id="KW-0665">Pyrimidine biosynthesis</keyword>
<accession>A0A3R8CBW4</accession>
<evidence type="ECO:0000256" key="3">
    <source>
        <dbReference type="ARBA" id="ARBA00007614"/>
    </source>
</evidence>
<feature type="binding site" evidence="11">
    <location>
        <position position="48"/>
    </location>
    <ligand>
        <name>ATP</name>
        <dbReference type="ChEBI" id="CHEBI:30616"/>
    </ligand>
</feature>
<dbReference type="RefSeq" id="WP_259133625.1">
    <property type="nucleotide sequence ID" value="NZ_JANUCS010000003.1"/>
</dbReference>
<feature type="binding site" evidence="11">
    <location>
        <position position="43"/>
    </location>
    <ligand>
        <name>UMP</name>
        <dbReference type="ChEBI" id="CHEBI:57865"/>
    </ligand>
</feature>
<keyword evidence="4 11" id="KW-0963">Cytoplasm</keyword>
<comment type="catalytic activity">
    <reaction evidence="10 11">
        <text>UMP + ATP = UDP + ADP</text>
        <dbReference type="Rhea" id="RHEA:24400"/>
        <dbReference type="ChEBI" id="CHEBI:30616"/>
        <dbReference type="ChEBI" id="CHEBI:57865"/>
        <dbReference type="ChEBI" id="CHEBI:58223"/>
        <dbReference type="ChEBI" id="CHEBI:456216"/>
        <dbReference type="EC" id="2.7.4.22"/>
    </reaction>
</comment>
<dbReference type="Proteomes" id="UP000284763">
    <property type="component" value="Unassembled WGS sequence"/>
</dbReference>
<dbReference type="NCBIfam" id="TIGR02076">
    <property type="entry name" value="pyrH_arch"/>
    <property type="match status" value="1"/>
</dbReference>
<evidence type="ECO:0000256" key="2">
    <source>
        <dbReference type="ARBA" id="ARBA00004791"/>
    </source>
</evidence>
<dbReference type="UniPathway" id="UPA00159">
    <property type="reaction ID" value="UER00275"/>
</dbReference>
<dbReference type="PANTHER" id="PTHR42833">
    <property type="entry name" value="URIDYLATE KINASE"/>
    <property type="match status" value="1"/>
</dbReference>
<dbReference type="Pfam" id="PF00696">
    <property type="entry name" value="AA_kinase"/>
    <property type="match status" value="1"/>
</dbReference>
<dbReference type="GO" id="GO:0005524">
    <property type="term" value="F:ATP binding"/>
    <property type="evidence" value="ECO:0007669"/>
    <property type="project" value="UniProtKB-KW"/>
</dbReference>
<comment type="subunit">
    <text evidence="11">Homohexamer.</text>
</comment>
<reference evidence="13 14" key="1">
    <citation type="submission" date="2018-08" db="EMBL/GenBank/DDBJ databases">
        <title>The metabolism and importance of syntrophic acetate oxidation coupled to methane or sulfide production in haloalkaline environments.</title>
        <authorList>
            <person name="Timmers P.H.A."/>
            <person name="Vavourakis C.D."/>
            <person name="Sorokin D.Y."/>
            <person name="Sinninghe Damste J.S."/>
            <person name="Muyzer G."/>
            <person name="Stams A.J.M."/>
            <person name="Plugge C.M."/>
        </authorList>
    </citation>
    <scope>NUCLEOTIDE SEQUENCE [LARGE SCALE GENOMIC DNA]</scope>
    <source>
        <strain evidence="13">MSAO_Arc3</strain>
    </source>
</reference>
<feature type="binding site" evidence="11">
    <location>
        <position position="65"/>
    </location>
    <ligand>
        <name>UMP</name>
        <dbReference type="ChEBI" id="CHEBI:57865"/>
    </ligand>
</feature>
<dbReference type="AlphaFoldDB" id="A0A3R8CBW4"/>
<evidence type="ECO:0000256" key="7">
    <source>
        <dbReference type="ARBA" id="ARBA00022777"/>
    </source>
</evidence>
<name>A0A3R8CBW4_9EURY</name>
<evidence type="ECO:0000256" key="1">
    <source>
        <dbReference type="ARBA" id="ARBA00004496"/>
    </source>
</evidence>
<dbReference type="HAMAP" id="MF_01220_A">
    <property type="entry name" value="PyrH_A"/>
    <property type="match status" value="1"/>
</dbReference>
<dbReference type="EC" id="2.7.4.22" evidence="11"/>
<dbReference type="InterPro" id="IPR036393">
    <property type="entry name" value="AceGlu_kinase-like_sf"/>
</dbReference>
<evidence type="ECO:0000259" key="12">
    <source>
        <dbReference type="Pfam" id="PF00696"/>
    </source>
</evidence>
<dbReference type="InterPro" id="IPR011817">
    <property type="entry name" value="Uridylate_kinase"/>
</dbReference>
<evidence type="ECO:0000256" key="10">
    <source>
        <dbReference type="ARBA" id="ARBA00047767"/>
    </source>
</evidence>
<keyword evidence="6 11" id="KW-0547">Nucleotide-binding</keyword>
<evidence type="ECO:0000256" key="5">
    <source>
        <dbReference type="ARBA" id="ARBA00022679"/>
    </source>
</evidence>
<dbReference type="InterPro" id="IPR001048">
    <property type="entry name" value="Asp/Glu/Uridylate_kinase"/>
</dbReference>
<feature type="binding site" evidence="11">
    <location>
        <begin position="9"/>
        <end position="10"/>
    </location>
    <ligand>
        <name>ATP</name>
        <dbReference type="ChEBI" id="CHEBI:30616"/>
    </ligand>
</feature>
<evidence type="ECO:0000256" key="4">
    <source>
        <dbReference type="ARBA" id="ARBA00022490"/>
    </source>
</evidence>
<evidence type="ECO:0000256" key="9">
    <source>
        <dbReference type="ARBA" id="ARBA00022975"/>
    </source>
</evidence>
<dbReference type="GO" id="GO:0044210">
    <property type="term" value="P:'de novo' CTP biosynthetic process"/>
    <property type="evidence" value="ECO:0007669"/>
    <property type="project" value="UniProtKB-UniRule"/>
</dbReference>
<organism evidence="13 14">
    <name type="scientific">Methanosalsum natronophilum</name>
    <dbReference type="NCBI Taxonomy" id="768733"/>
    <lineage>
        <taxon>Archaea</taxon>
        <taxon>Methanobacteriati</taxon>
        <taxon>Methanobacteriota</taxon>
        <taxon>Stenosarchaea group</taxon>
        <taxon>Methanomicrobia</taxon>
        <taxon>Methanosarcinales</taxon>
        <taxon>Methanosarcinaceae</taxon>
        <taxon>Methanosalsum</taxon>
    </lineage>
</organism>
<feature type="binding site" evidence="11">
    <location>
        <position position="44"/>
    </location>
    <ligand>
        <name>ATP</name>
        <dbReference type="ChEBI" id="CHEBI:30616"/>
    </ligand>
</feature>
<feature type="domain" description="Aspartate/glutamate/uridylate kinase" evidence="12">
    <location>
        <begin position="1"/>
        <end position="202"/>
    </location>
</feature>
<comment type="activity regulation">
    <text evidence="11">Inhibited by UTP.</text>
</comment>
<evidence type="ECO:0000256" key="6">
    <source>
        <dbReference type="ARBA" id="ARBA00022741"/>
    </source>
</evidence>
<gene>
    <name evidence="11" type="primary">pyrH</name>
    <name evidence="13" type="ORF">D5R95_05800</name>
</gene>
<evidence type="ECO:0000256" key="11">
    <source>
        <dbReference type="HAMAP-Rule" id="MF_01220"/>
    </source>
</evidence>
<dbReference type="CDD" id="cd04253">
    <property type="entry name" value="AAK_UMPK-PyrH-Pf"/>
    <property type="match status" value="1"/>
</dbReference>
<protein>
    <recommendedName>
        <fullName evidence="11">Uridylate kinase</fullName>
        <shortName evidence="11">UK</shortName>
        <ecNumber evidence="11">2.7.4.22</ecNumber>
    </recommendedName>
    <alternativeName>
        <fullName evidence="11">Uridine monophosphate kinase</fullName>
        <shortName evidence="11">UMP kinase</shortName>
        <shortName evidence="11">UMPK</shortName>
    </alternativeName>
</protein>
<evidence type="ECO:0000313" key="14">
    <source>
        <dbReference type="Proteomes" id="UP000284763"/>
    </source>
</evidence>
<dbReference type="GO" id="GO:0033862">
    <property type="term" value="F:UMP kinase activity"/>
    <property type="evidence" value="ECO:0007669"/>
    <property type="project" value="UniProtKB-EC"/>
</dbReference>
<evidence type="ECO:0000313" key="13">
    <source>
        <dbReference type="EMBL" id="RQD84312.1"/>
    </source>
</evidence>
<evidence type="ECO:0000256" key="8">
    <source>
        <dbReference type="ARBA" id="ARBA00022840"/>
    </source>
</evidence>
<proteinExistence type="inferred from homology"/>
<comment type="similarity">
    <text evidence="3 11">Belongs to the UMP kinase family.</text>
</comment>
<keyword evidence="7 11" id="KW-0418">Kinase</keyword>
<dbReference type="PIRSF" id="PIRSF005650">
    <property type="entry name" value="Uridylate_kin"/>
    <property type="match status" value="1"/>
</dbReference>
<comment type="caution">
    <text evidence="11">Lacks conserved residue(s) required for the propagation of feature annotation.</text>
</comment>
<dbReference type="InterPro" id="IPR011818">
    <property type="entry name" value="Uridylate_kinase_arch/spir"/>
</dbReference>
<comment type="pathway">
    <text evidence="2 11">Pyrimidine metabolism; CTP biosynthesis via de novo pathway; UDP from UMP (UMPK route): step 1/1.</text>
</comment>
<feature type="binding site" evidence="11">
    <location>
        <position position="145"/>
    </location>
    <ligand>
        <name>ATP</name>
        <dbReference type="ChEBI" id="CHEBI:30616"/>
    </ligand>
</feature>
<dbReference type="PANTHER" id="PTHR42833:SF4">
    <property type="entry name" value="URIDYLATE KINASE PUMPKIN, CHLOROPLASTIC"/>
    <property type="match status" value="1"/>
</dbReference>
<dbReference type="EMBL" id="QZAB01000363">
    <property type="protein sequence ID" value="RQD84312.1"/>
    <property type="molecule type" value="Genomic_DNA"/>
</dbReference>
<comment type="caution">
    <text evidence="13">The sequence shown here is derived from an EMBL/GenBank/DDBJ whole genome shotgun (WGS) entry which is preliminary data.</text>
</comment>
<keyword evidence="5 11" id="KW-0808">Transferase</keyword>
<comment type="subcellular location">
    <subcellularLocation>
        <location evidence="1 11">Cytoplasm</location>
    </subcellularLocation>
</comment>
<dbReference type="GO" id="GO:0006225">
    <property type="term" value="P:UDP biosynthetic process"/>
    <property type="evidence" value="ECO:0007669"/>
    <property type="project" value="TreeGrafter"/>
</dbReference>
<feature type="binding site" evidence="11">
    <location>
        <position position="148"/>
    </location>
    <ligand>
        <name>ATP</name>
        <dbReference type="ChEBI" id="CHEBI:30616"/>
    </ligand>
</feature>
<dbReference type="Gene3D" id="3.40.1160.10">
    <property type="entry name" value="Acetylglutamate kinase-like"/>
    <property type="match status" value="1"/>
</dbReference>
<keyword evidence="8 11" id="KW-0067">ATP-binding</keyword>
<sequence>MKLVISIGGSILSKNLDAEIFKQYTSIIKEMAKYHKLVIVTGGGETARNYINVARDLGSNEVVCDNIGIEVTRLNAQLLICALGNDTCPYTPQNYKEAKEAFLLHNIVVMGGVIPGQTTDAVSAIVAEDIGADCLIIATSVDGVYSGDPNTDKNATKYDKISPKKLVDIVMATEMIAGSKSPVDPLASKMIERCNIKTFVIDGTNPSIFKHTIDIIVKSPDELNSLKDGTIITN</sequence>
<feature type="binding site" evidence="11">
    <location>
        <begin position="113"/>
        <end position="119"/>
    </location>
    <ligand>
        <name>UMP</name>
        <dbReference type="ChEBI" id="CHEBI:57865"/>
    </ligand>
</feature>
<comment type="function">
    <text evidence="11">Catalyzes the reversible phosphorylation of UMP to UDP.</text>
</comment>
<dbReference type="GO" id="GO:0005737">
    <property type="term" value="C:cytoplasm"/>
    <property type="evidence" value="ECO:0007669"/>
    <property type="project" value="UniProtKB-SubCell"/>
</dbReference>
<feature type="binding site" evidence="11">
    <location>
        <position position="139"/>
    </location>
    <ligand>
        <name>ATP</name>
        <dbReference type="ChEBI" id="CHEBI:30616"/>
    </ligand>
</feature>
<dbReference type="SUPFAM" id="SSF53633">
    <property type="entry name" value="Carbamate kinase-like"/>
    <property type="match status" value="1"/>
</dbReference>